<gene>
    <name evidence="1" type="ORF">TSPGSL018_5203</name>
</gene>
<organism evidence="1">
    <name type="scientific">Tetraselmis sp. GSL018</name>
    <dbReference type="NCBI Taxonomy" id="582737"/>
    <lineage>
        <taxon>Eukaryota</taxon>
        <taxon>Viridiplantae</taxon>
        <taxon>Chlorophyta</taxon>
        <taxon>core chlorophytes</taxon>
        <taxon>Chlorodendrophyceae</taxon>
        <taxon>Chlorodendrales</taxon>
        <taxon>Chlorodendraceae</taxon>
        <taxon>Tetraselmis</taxon>
    </lineage>
</organism>
<sequence>MHPARALPALRAAEEISMPALEECHLPQYVESTKPPLYQKWNLNHVLRSAIRPAGYPAEVPSAGPGFSAALP</sequence>
<evidence type="ECO:0000313" key="1">
    <source>
        <dbReference type="EMBL" id="JAC82665.1"/>
    </source>
</evidence>
<reference evidence="1" key="1">
    <citation type="submission" date="2014-05" db="EMBL/GenBank/DDBJ databases">
        <title>The transcriptome of the halophilic microalga Tetraselmis sp. GSL018 isolated from the Great Salt Lake, Utah.</title>
        <authorList>
            <person name="Jinkerson R.E."/>
            <person name="D'Adamo S."/>
            <person name="Posewitz M.C."/>
        </authorList>
    </citation>
    <scope>NUCLEOTIDE SEQUENCE</scope>
    <source>
        <strain evidence="1">GSL018</strain>
    </source>
</reference>
<dbReference type="AlphaFoldDB" id="A0A061SIF9"/>
<accession>A0A061SIF9</accession>
<name>A0A061SIF9_9CHLO</name>
<proteinExistence type="predicted"/>
<protein>
    <submittedName>
        <fullName evidence="1">Uncharacterized protein</fullName>
    </submittedName>
</protein>
<dbReference type="EMBL" id="GBEZ01002384">
    <property type="protein sequence ID" value="JAC82665.1"/>
    <property type="molecule type" value="Transcribed_RNA"/>
</dbReference>